<proteinExistence type="predicted"/>
<dbReference type="InterPro" id="IPR017989">
    <property type="entry name" value="Ribosome_inactivat_1/2"/>
</dbReference>
<dbReference type="OMA" id="ENDWADI"/>
<dbReference type="KEGG" id="ela:UCREL1_6899"/>
<dbReference type="InterPro" id="IPR016138">
    <property type="entry name" value="Ribosome_inactivat_prot_sub1"/>
</dbReference>
<keyword evidence="3" id="KW-1185">Reference proteome</keyword>
<dbReference type="InterPro" id="IPR046533">
    <property type="entry name" value="DUF6598"/>
</dbReference>
<dbReference type="GO" id="GO:0030598">
    <property type="term" value="F:rRNA N-glycosylase activity"/>
    <property type="evidence" value="ECO:0007669"/>
    <property type="project" value="InterPro"/>
</dbReference>
<accession>M7THE4</accession>
<dbReference type="Proteomes" id="UP000012174">
    <property type="component" value="Unassembled WGS sequence"/>
</dbReference>
<dbReference type="AlphaFoldDB" id="M7THE4"/>
<dbReference type="SUPFAM" id="SSF56371">
    <property type="entry name" value="Ribosome inactivating proteins (RIP)"/>
    <property type="match status" value="1"/>
</dbReference>
<feature type="domain" description="DUF6598" evidence="1">
    <location>
        <begin position="288"/>
        <end position="528"/>
    </location>
</feature>
<dbReference type="Pfam" id="PF20241">
    <property type="entry name" value="DUF6598"/>
    <property type="match status" value="1"/>
</dbReference>
<dbReference type="GO" id="GO:0017148">
    <property type="term" value="P:negative regulation of translation"/>
    <property type="evidence" value="ECO:0007669"/>
    <property type="project" value="InterPro"/>
</dbReference>
<sequence length="531" mass="58765">MINTSKQFSIRFDIDDGADSYIQNIQQLRRELAVGDYIESVGTLAPQVPPGGTLEFFDIVLSYTDDHGTTHTLTVRLRTDNLYLVAWRRPNTTVWYELGHESGGAATIVDPGATTQLLSLRESYVALERVAGWRLQDIPLSARRIGEAIRTLATTEVNSSTDLTPIARSVLTLSFTLAEATRLRSISALIETAWWNESSPGEHYTSQVRSWGRLSNAVQRTRNEGHTWDFNGESTDIWSFTAAILALGIMHLIDTNSSPRTARSLADMTNNHMTVALTTTTWAQGQPLLEIFYVRINSIDGEDPGNLYGDIRVIDSVNTASLWSRGQHESVEIKPGEDVLLEGPTRALSAADELGIELDLWDYDSLSPDDPIAQGTIQFVPFDYYTQYDVVNYTQVDGTYGSATVSYMAISDGLYAQIAIVLINGDNEDPANVYGNVTANNGHGQSQLFLRDKNTYIDVAPDNPIPLVRTIVAVSTRDALLVNAKLWDYDSLSPDDEIANGSAEFQPLYKKSESKRITGAYGEVEVQVTWM</sequence>
<dbReference type="Pfam" id="PF00161">
    <property type="entry name" value="RIP"/>
    <property type="match status" value="1"/>
</dbReference>
<protein>
    <submittedName>
        <fullName evidence="2">Putative ribosome-inactivating protein</fullName>
    </submittedName>
</protein>
<dbReference type="OrthoDB" id="4927890at2759"/>
<dbReference type="PANTHER" id="PTHR33453">
    <property type="match status" value="1"/>
</dbReference>
<dbReference type="PRINTS" id="PR00396">
    <property type="entry name" value="SHIGARICIN"/>
</dbReference>
<dbReference type="Gene3D" id="3.40.420.10">
    <property type="entry name" value="Ricin (A subunit), domain 1"/>
    <property type="match status" value="1"/>
</dbReference>
<gene>
    <name evidence="2" type="ORF">UCREL1_6899</name>
</gene>
<evidence type="ECO:0000259" key="1">
    <source>
        <dbReference type="Pfam" id="PF20241"/>
    </source>
</evidence>
<dbReference type="InterPro" id="IPR001574">
    <property type="entry name" value="Ribosome_inactivat_prot"/>
</dbReference>
<organism evidence="2 3">
    <name type="scientific">Eutypa lata (strain UCR-EL1)</name>
    <name type="common">Grapevine dieback disease fungus</name>
    <name type="synonym">Eutypa armeniacae</name>
    <dbReference type="NCBI Taxonomy" id="1287681"/>
    <lineage>
        <taxon>Eukaryota</taxon>
        <taxon>Fungi</taxon>
        <taxon>Dikarya</taxon>
        <taxon>Ascomycota</taxon>
        <taxon>Pezizomycotina</taxon>
        <taxon>Sordariomycetes</taxon>
        <taxon>Xylariomycetidae</taxon>
        <taxon>Xylariales</taxon>
        <taxon>Diatrypaceae</taxon>
        <taxon>Eutypa</taxon>
    </lineage>
</organism>
<name>M7THE4_EUTLA</name>
<evidence type="ECO:0000313" key="3">
    <source>
        <dbReference type="Proteomes" id="UP000012174"/>
    </source>
</evidence>
<dbReference type="HOGENOM" id="CLU_481438_0_0_1"/>
<reference evidence="3" key="1">
    <citation type="journal article" date="2013" name="Genome Announc.">
        <title>Draft genome sequence of the grapevine dieback fungus Eutypa lata UCR-EL1.</title>
        <authorList>
            <person name="Blanco-Ulate B."/>
            <person name="Rolshausen P.E."/>
            <person name="Cantu D."/>
        </authorList>
    </citation>
    <scope>NUCLEOTIDE SEQUENCE [LARGE SCALE GENOMIC DNA]</scope>
    <source>
        <strain evidence="3">UCR-EL1</strain>
    </source>
</reference>
<dbReference type="EMBL" id="KB706704">
    <property type="protein sequence ID" value="EMR66115.1"/>
    <property type="molecule type" value="Genomic_DNA"/>
</dbReference>
<dbReference type="PANTHER" id="PTHR33453:SF38">
    <property type="entry name" value="DUF6598 DOMAIN-CONTAINING PROTEIN"/>
    <property type="match status" value="1"/>
</dbReference>
<dbReference type="InterPro" id="IPR036041">
    <property type="entry name" value="Ribosome-inact_prot_sf"/>
</dbReference>
<dbReference type="eggNOG" id="ENOG502S2GC">
    <property type="taxonomic scope" value="Eukaryota"/>
</dbReference>
<evidence type="ECO:0000313" key="2">
    <source>
        <dbReference type="EMBL" id="EMR66115.1"/>
    </source>
</evidence>